<keyword evidence="4" id="KW-1133">Transmembrane helix</keyword>
<evidence type="ECO:0000256" key="4">
    <source>
        <dbReference type="SAM" id="Phobius"/>
    </source>
</evidence>
<dbReference type="InterPro" id="IPR001173">
    <property type="entry name" value="Glyco_trans_2-like"/>
</dbReference>
<proteinExistence type="inferred from homology"/>
<dbReference type="EMBL" id="BAABGZ010000002">
    <property type="protein sequence ID" value="GAA4346081.1"/>
    <property type="molecule type" value="Genomic_DNA"/>
</dbReference>
<evidence type="ECO:0000256" key="1">
    <source>
        <dbReference type="ARBA" id="ARBA00006739"/>
    </source>
</evidence>
<evidence type="ECO:0000313" key="6">
    <source>
        <dbReference type="EMBL" id="GAA4346081.1"/>
    </source>
</evidence>
<reference evidence="7" key="1">
    <citation type="journal article" date="2019" name="Int. J. Syst. Evol. Microbiol.">
        <title>The Global Catalogue of Microorganisms (GCM) 10K type strain sequencing project: providing services to taxonomists for standard genome sequencing and annotation.</title>
        <authorList>
            <consortium name="The Broad Institute Genomics Platform"/>
            <consortium name="The Broad Institute Genome Sequencing Center for Infectious Disease"/>
            <person name="Wu L."/>
            <person name="Ma J."/>
        </authorList>
    </citation>
    <scope>NUCLEOTIDE SEQUENCE [LARGE SCALE GENOMIC DNA]</scope>
    <source>
        <strain evidence="7">JCM 17923</strain>
    </source>
</reference>
<feature type="domain" description="Glycosyltransferase 2-like" evidence="5">
    <location>
        <begin position="7"/>
        <end position="126"/>
    </location>
</feature>
<dbReference type="Pfam" id="PF00535">
    <property type="entry name" value="Glycos_transf_2"/>
    <property type="match status" value="1"/>
</dbReference>
<name>A0ABP8HWD3_9BACT</name>
<keyword evidence="4" id="KW-0472">Membrane</keyword>
<evidence type="ECO:0000259" key="5">
    <source>
        <dbReference type="Pfam" id="PF00535"/>
    </source>
</evidence>
<evidence type="ECO:0000313" key="7">
    <source>
        <dbReference type="Proteomes" id="UP001501153"/>
    </source>
</evidence>
<evidence type="ECO:0000256" key="3">
    <source>
        <dbReference type="ARBA" id="ARBA00022679"/>
    </source>
</evidence>
<gene>
    <name evidence="6" type="ORF">GCM10023185_00260</name>
</gene>
<dbReference type="PANTHER" id="PTHR43179">
    <property type="entry name" value="RHAMNOSYLTRANSFERASE WBBL"/>
    <property type="match status" value="1"/>
</dbReference>
<dbReference type="Gene3D" id="3.90.550.10">
    <property type="entry name" value="Spore Coat Polysaccharide Biosynthesis Protein SpsA, Chain A"/>
    <property type="match status" value="1"/>
</dbReference>
<keyword evidence="3" id="KW-0808">Transferase</keyword>
<dbReference type="SUPFAM" id="SSF53448">
    <property type="entry name" value="Nucleotide-diphospho-sugar transferases"/>
    <property type="match status" value="1"/>
</dbReference>
<protein>
    <submittedName>
        <fullName evidence="6">Glycosyltransferase family 2 protein</fullName>
    </submittedName>
</protein>
<feature type="transmembrane region" description="Helical" evidence="4">
    <location>
        <begin position="250"/>
        <end position="273"/>
    </location>
</feature>
<keyword evidence="7" id="KW-1185">Reference proteome</keyword>
<accession>A0ABP8HWD3</accession>
<sequence length="332" mass="37547">MLKPLVSIISINYNQAQVTCAMLASLRLLTYPRYEVIVVDNASPTEDPGIIEEQYPEVQLIRSKENLGFAGGNNLGIRAAKGEFCLFLNNDTEVVPHLLEPLVAVFEREPGVGVASPKLIFYGTNELIQYAGCDGGINPWTGRSHVQGHLEPDHGQHNHSRPTALIHGAAMMVPTEVIRRAGLMPELYFLYYEELDWCEMIKRRGYQAYYEAGSTVYHKESVSVGQGSVLRTYYMNRNRLLFIRRNSRGWRLWSGCLFFLLVAVPKNSLLFALRRQWDHLKALWRGLGWHLQGHNVHQNHYLPAANLTPSPHLLDAQSPAERGANSELKVES</sequence>
<dbReference type="CDD" id="cd04186">
    <property type="entry name" value="GT_2_like_c"/>
    <property type="match status" value="1"/>
</dbReference>
<organism evidence="6 7">
    <name type="scientific">Hymenobacter saemangeumensis</name>
    <dbReference type="NCBI Taxonomy" id="1084522"/>
    <lineage>
        <taxon>Bacteria</taxon>
        <taxon>Pseudomonadati</taxon>
        <taxon>Bacteroidota</taxon>
        <taxon>Cytophagia</taxon>
        <taxon>Cytophagales</taxon>
        <taxon>Hymenobacteraceae</taxon>
        <taxon>Hymenobacter</taxon>
    </lineage>
</organism>
<keyword evidence="4" id="KW-0812">Transmembrane</keyword>
<dbReference type="Proteomes" id="UP001501153">
    <property type="component" value="Unassembled WGS sequence"/>
</dbReference>
<dbReference type="InterPro" id="IPR029044">
    <property type="entry name" value="Nucleotide-diphossugar_trans"/>
</dbReference>
<comment type="caution">
    <text evidence="6">The sequence shown here is derived from an EMBL/GenBank/DDBJ whole genome shotgun (WGS) entry which is preliminary data.</text>
</comment>
<comment type="similarity">
    <text evidence="1">Belongs to the glycosyltransferase 2 family.</text>
</comment>
<keyword evidence="2" id="KW-0328">Glycosyltransferase</keyword>
<dbReference type="PANTHER" id="PTHR43179:SF12">
    <property type="entry name" value="GALACTOFURANOSYLTRANSFERASE GLFT2"/>
    <property type="match status" value="1"/>
</dbReference>
<dbReference type="RefSeq" id="WP_345232658.1">
    <property type="nucleotide sequence ID" value="NZ_BAABGZ010000002.1"/>
</dbReference>
<evidence type="ECO:0000256" key="2">
    <source>
        <dbReference type="ARBA" id="ARBA00022676"/>
    </source>
</evidence>